<evidence type="ECO:0000256" key="2">
    <source>
        <dbReference type="ARBA" id="ARBA00022777"/>
    </source>
</evidence>
<dbReference type="EMBL" id="NMUJ01000001">
    <property type="protein sequence ID" value="OYV03612.1"/>
    <property type="molecule type" value="Genomic_DNA"/>
</dbReference>
<accession>A0A257LW08</accession>
<dbReference type="InterPro" id="IPR002504">
    <property type="entry name" value="NADK"/>
</dbReference>
<keyword evidence="1" id="KW-0808">Transferase</keyword>
<evidence type="ECO:0008006" key="8">
    <source>
        <dbReference type="Google" id="ProtNLM"/>
    </source>
</evidence>
<dbReference type="InterPro" id="IPR016064">
    <property type="entry name" value="NAD/diacylglycerol_kinase_sf"/>
</dbReference>
<comment type="catalytic activity">
    <reaction evidence="5">
        <text>NAD(+) + ATP = ADP + NADP(+) + H(+)</text>
        <dbReference type="Rhea" id="RHEA:18629"/>
        <dbReference type="ChEBI" id="CHEBI:15378"/>
        <dbReference type="ChEBI" id="CHEBI:30616"/>
        <dbReference type="ChEBI" id="CHEBI:57540"/>
        <dbReference type="ChEBI" id="CHEBI:58349"/>
        <dbReference type="ChEBI" id="CHEBI:456216"/>
        <dbReference type="EC" id="2.7.1.23"/>
    </reaction>
</comment>
<dbReference type="PANTHER" id="PTHR20275:SF0">
    <property type="entry name" value="NAD KINASE"/>
    <property type="match status" value="1"/>
</dbReference>
<protein>
    <recommendedName>
        <fullName evidence="8">NAD(+) kinase</fullName>
    </recommendedName>
</protein>
<dbReference type="Pfam" id="PF20143">
    <property type="entry name" value="NAD_kinase_C"/>
    <property type="match status" value="1"/>
</dbReference>
<dbReference type="GO" id="GO:0019674">
    <property type="term" value="P:NAD+ metabolic process"/>
    <property type="evidence" value="ECO:0007669"/>
    <property type="project" value="InterPro"/>
</dbReference>
<dbReference type="Proteomes" id="UP000216312">
    <property type="component" value="Unassembled WGS sequence"/>
</dbReference>
<dbReference type="GO" id="GO:0051287">
    <property type="term" value="F:NAD binding"/>
    <property type="evidence" value="ECO:0007669"/>
    <property type="project" value="UniProtKB-ARBA"/>
</dbReference>
<dbReference type="Gene3D" id="3.40.50.10330">
    <property type="entry name" value="Probable inorganic polyphosphate/atp-NAD kinase, domain 1"/>
    <property type="match status" value="1"/>
</dbReference>
<dbReference type="GO" id="GO:0006741">
    <property type="term" value="P:NADP+ biosynthetic process"/>
    <property type="evidence" value="ECO:0007669"/>
    <property type="project" value="InterPro"/>
</dbReference>
<keyword evidence="2" id="KW-0418">Kinase</keyword>
<dbReference type="PANTHER" id="PTHR20275">
    <property type="entry name" value="NAD KINASE"/>
    <property type="match status" value="1"/>
</dbReference>
<comment type="caution">
    <text evidence="6">The sequence shown here is derived from an EMBL/GenBank/DDBJ whole genome shotgun (WGS) entry which is preliminary data.</text>
</comment>
<dbReference type="Gene3D" id="2.60.200.30">
    <property type="entry name" value="Probable inorganic polyphosphate/atp-NAD kinase, domain 2"/>
    <property type="match status" value="1"/>
</dbReference>
<evidence type="ECO:0000313" key="7">
    <source>
        <dbReference type="Proteomes" id="UP000216312"/>
    </source>
</evidence>
<gene>
    <name evidence="6" type="ORF">CGW93_00140</name>
</gene>
<dbReference type="GO" id="GO:0003951">
    <property type="term" value="F:NAD+ kinase activity"/>
    <property type="evidence" value="ECO:0007669"/>
    <property type="project" value="UniProtKB-EC"/>
</dbReference>
<evidence type="ECO:0000313" key="6">
    <source>
        <dbReference type="EMBL" id="OYV03612.1"/>
    </source>
</evidence>
<keyword evidence="3" id="KW-0521">NADP</keyword>
<dbReference type="GO" id="GO:0005524">
    <property type="term" value="F:ATP binding"/>
    <property type="evidence" value="ECO:0007669"/>
    <property type="project" value="UniProtKB-ARBA"/>
</dbReference>
<dbReference type="InterPro" id="IPR017438">
    <property type="entry name" value="ATP-NAD_kinase_N"/>
</dbReference>
<organism evidence="6 7">
    <name type="scientific">candidate division WOR-3 bacterium 4484_18</name>
    <dbReference type="NCBI Taxonomy" id="2020626"/>
    <lineage>
        <taxon>Bacteria</taxon>
        <taxon>Bacteria division WOR-3</taxon>
    </lineage>
</organism>
<dbReference type="InterPro" id="IPR017437">
    <property type="entry name" value="ATP-NAD_kinase_PpnK-typ_C"/>
</dbReference>
<name>A0A257LW08_UNCW3</name>
<proteinExistence type="predicted"/>
<dbReference type="AlphaFoldDB" id="A0A257LW08"/>
<sequence>MGKLRNIGLVINPKRPLAAVVLPELIDWLRRHELQFTCYFTSQPENIMATICSTATPEELHHTDMVMALGGDGTLLTAARLIGERHIPILGINVGSLKGDFYTQERLVLEAQHPDGGKIVGLNDIVLLPKEPGRLLQFWVWVDNEYVANFSADGFIISTPTGSQMGS</sequence>
<evidence type="ECO:0000256" key="1">
    <source>
        <dbReference type="ARBA" id="ARBA00022679"/>
    </source>
</evidence>
<dbReference type="SUPFAM" id="SSF111331">
    <property type="entry name" value="NAD kinase/diacylglycerol kinase-like"/>
    <property type="match status" value="1"/>
</dbReference>
<reference evidence="7" key="1">
    <citation type="submission" date="2017-07" db="EMBL/GenBank/DDBJ databases">
        <title>Novel pathways for hydrocarbon cycling and metabolic interdependencies in hydrothermal sediment communities.</title>
        <authorList>
            <person name="Dombrowski N."/>
            <person name="Seitz K."/>
            <person name="Teske A."/>
            <person name="Baker B."/>
        </authorList>
    </citation>
    <scope>NUCLEOTIDE SEQUENCE [LARGE SCALE GENOMIC DNA]</scope>
</reference>
<evidence type="ECO:0000256" key="3">
    <source>
        <dbReference type="ARBA" id="ARBA00022857"/>
    </source>
</evidence>
<dbReference type="Pfam" id="PF01513">
    <property type="entry name" value="NAD_kinase"/>
    <property type="match status" value="1"/>
</dbReference>
<evidence type="ECO:0000256" key="4">
    <source>
        <dbReference type="ARBA" id="ARBA00023027"/>
    </source>
</evidence>
<evidence type="ECO:0000256" key="5">
    <source>
        <dbReference type="ARBA" id="ARBA00047925"/>
    </source>
</evidence>
<keyword evidence="4" id="KW-0520">NAD</keyword>